<dbReference type="InterPro" id="IPR023753">
    <property type="entry name" value="FAD/NAD-binding_dom"/>
</dbReference>
<dbReference type="SUPFAM" id="SSF52540">
    <property type="entry name" value="P-loop containing nucleoside triphosphate hydrolases"/>
    <property type="match status" value="1"/>
</dbReference>
<dbReference type="SUPFAM" id="SSF47895">
    <property type="entry name" value="Transducin (alpha subunit), insertion domain"/>
    <property type="match status" value="1"/>
</dbReference>
<dbReference type="Gene3D" id="1.10.400.10">
    <property type="entry name" value="GI Alpha 1, domain 2-like"/>
    <property type="match status" value="1"/>
</dbReference>
<evidence type="ECO:0000313" key="6">
    <source>
        <dbReference type="EMBL" id="KAJ6241749.1"/>
    </source>
</evidence>
<name>A0ABQ8YAZ6_9EUKA</name>
<dbReference type="PRINTS" id="PR00318">
    <property type="entry name" value="GPROTEINA"/>
</dbReference>
<organism evidence="6 7">
    <name type="scientific">Anaeramoeba flamelloides</name>
    <dbReference type="NCBI Taxonomy" id="1746091"/>
    <lineage>
        <taxon>Eukaryota</taxon>
        <taxon>Metamonada</taxon>
        <taxon>Anaeramoebidae</taxon>
        <taxon>Anaeramoeba</taxon>
    </lineage>
</organism>
<evidence type="ECO:0000256" key="3">
    <source>
        <dbReference type="ARBA" id="ARBA00023134"/>
    </source>
</evidence>
<dbReference type="Pfam" id="PF00503">
    <property type="entry name" value="G-alpha"/>
    <property type="match status" value="1"/>
</dbReference>
<keyword evidence="1" id="KW-0479">Metal-binding</keyword>
<gene>
    <name evidence="6" type="ORF">M0813_00453</name>
</gene>
<sequence length="490" mass="57313">MFRQENVCVVGGGDVALEDVMFLARFCTKVHLIHRRDKLRGSKAMQKKAMQRKNIIWEWNSVVEEFLGEEELERVKVKDVKTGEFRTLDVKGAFLAIDHTPNTQMFKGQVELNDHNYIITKPNCTYTSVEGVFACGDVMDWVYRQASTSGNLRNKKDKKKNKIIDQQIEKEKNQQENKIQILVAGTGDSGKSTFVKQMKILYKGGFSKTEKKLYRDIIRENLKINMKRLIRASEELNLNLQKINLPLVDRFFEILQEKSDEIITEEMKDILVSLWKDPTLKETYNSRSLFQIPDSTNFYMDKVQQICKINYSPTKEDILGSRIPTTGVKEVILDVNEQKWVIIDVGGQRSERRKWIHQFDSINLMIFVIAMSEYDQKLFEEQNIYRMAETLKFFKKLVNDKLFKHADLIILLNKIDLFEEKIQKVDLNVCFEDYQGGLDKDAAIEFIKDKFTSTIQNTNRNIWTHFSCATNTEMIENIFEEIKKNVQQAL</sequence>
<dbReference type="EMBL" id="JAOAOG010000191">
    <property type="protein sequence ID" value="KAJ6241749.1"/>
    <property type="molecule type" value="Genomic_DNA"/>
</dbReference>
<dbReference type="InterPro" id="IPR036188">
    <property type="entry name" value="FAD/NAD-bd_sf"/>
</dbReference>
<dbReference type="InterPro" id="IPR011025">
    <property type="entry name" value="GproteinA_insert"/>
</dbReference>
<evidence type="ECO:0000313" key="7">
    <source>
        <dbReference type="Proteomes" id="UP001150062"/>
    </source>
</evidence>
<evidence type="ECO:0000256" key="1">
    <source>
        <dbReference type="ARBA" id="ARBA00022723"/>
    </source>
</evidence>
<keyword evidence="7" id="KW-1185">Reference proteome</keyword>
<keyword evidence="4" id="KW-0807">Transducer</keyword>
<protein>
    <submittedName>
        <fullName evidence="6">Guanine nucleotide-binding protein g(O) subunit alpha</fullName>
    </submittedName>
</protein>
<evidence type="ECO:0000259" key="5">
    <source>
        <dbReference type="Pfam" id="PF07992"/>
    </source>
</evidence>
<feature type="domain" description="FAD/NAD(P)-binding" evidence="5">
    <location>
        <begin position="4"/>
        <end position="147"/>
    </location>
</feature>
<dbReference type="Pfam" id="PF07992">
    <property type="entry name" value="Pyr_redox_2"/>
    <property type="match status" value="1"/>
</dbReference>
<comment type="caution">
    <text evidence="6">The sequence shown here is derived from an EMBL/GenBank/DDBJ whole genome shotgun (WGS) entry which is preliminary data.</text>
</comment>
<dbReference type="PROSITE" id="PS51882">
    <property type="entry name" value="G_ALPHA"/>
    <property type="match status" value="1"/>
</dbReference>
<dbReference type="PANTHER" id="PTHR10218:SF302">
    <property type="entry name" value="GUANINE NUCLEOTIDE-BINDING PROTEIN ALPHA-5 SUBUNIT"/>
    <property type="match status" value="1"/>
</dbReference>
<keyword evidence="3" id="KW-0342">GTP-binding</keyword>
<dbReference type="InterPro" id="IPR027417">
    <property type="entry name" value="P-loop_NTPase"/>
</dbReference>
<proteinExistence type="predicted"/>
<dbReference type="SMART" id="SM00275">
    <property type="entry name" value="G_alpha"/>
    <property type="match status" value="1"/>
</dbReference>
<evidence type="ECO:0000256" key="2">
    <source>
        <dbReference type="ARBA" id="ARBA00022741"/>
    </source>
</evidence>
<accession>A0ABQ8YAZ6</accession>
<dbReference type="CDD" id="cd00066">
    <property type="entry name" value="G-alpha"/>
    <property type="match status" value="1"/>
</dbReference>
<dbReference type="Gene3D" id="3.40.50.300">
    <property type="entry name" value="P-loop containing nucleotide triphosphate hydrolases"/>
    <property type="match status" value="1"/>
</dbReference>
<dbReference type="SUPFAM" id="SSF51905">
    <property type="entry name" value="FAD/NAD(P)-binding domain"/>
    <property type="match status" value="1"/>
</dbReference>
<dbReference type="Proteomes" id="UP001150062">
    <property type="component" value="Unassembled WGS sequence"/>
</dbReference>
<reference evidence="6" key="1">
    <citation type="submission" date="2022-08" db="EMBL/GenBank/DDBJ databases">
        <title>Novel sulfate-reducing endosymbionts in the free-living metamonad Anaeramoeba.</title>
        <authorList>
            <person name="Jerlstrom-Hultqvist J."/>
            <person name="Cepicka I."/>
            <person name="Gallot-Lavallee L."/>
            <person name="Salas-Leiva D."/>
            <person name="Curtis B.A."/>
            <person name="Zahonova K."/>
            <person name="Pipaliya S."/>
            <person name="Dacks J."/>
            <person name="Roger A.J."/>
        </authorList>
    </citation>
    <scope>NUCLEOTIDE SEQUENCE</scope>
    <source>
        <strain evidence="6">Schooner1</strain>
    </source>
</reference>
<dbReference type="PANTHER" id="PTHR10218">
    <property type="entry name" value="GTP-BINDING PROTEIN ALPHA SUBUNIT"/>
    <property type="match status" value="1"/>
</dbReference>
<dbReference type="InterPro" id="IPR001019">
    <property type="entry name" value="Gprotein_alpha_su"/>
</dbReference>
<dbReference type="Gene3D" id="3.50.50.60">
    <property type="entry name" value="FAD/NAD(P)-binding domain"/>
    <property type="match status" value="2"/>
</dbReference>
<evidence type="ECO:0000256" key="4">
    <source>
        <dbReference type="ARBA" id="ARBA00023224"/>
    </source>
</evidence>
<keyword evidence="2" id="KW-0547">Nucleotide-binding</keyword>